<evidence type="ECO:0000256" key="3">
    <source>
        <dbReference type="ARBA" id="ARBA00022679"/>
    </source>
</evidence>
<feature type="domain" description="Protein kinase" evidence="8">
    <location>
        <begin position="12"/>
        <end position="275"/>
    </location>
</feature>
<dbReference type="FunFam" id="1.10.510.10:FF:000021">
    <property type="entry name" value="Serine/threonine protein kinase"/>
    <property type="match status" value="1"/>
</dbReference>
<dbReference type="SUPFAM" id="SSF56112">
    <property type="entry name" value="Protein kinase-like (PK-like)"/>
    <property type="match status" value="1"/>
</dbReference>
<evidence type="ECO:0000256" key="7">
    <source>
        <dbReference type="PROSITE-ProRule" id="PRU10141"/>
    </source>
</evidence>
<evidence type="ECO:0000259" key="8">
    <source>
        <dbReference type="PROSITE" id="PS50011"/>
    </source>
</evidence>
<evidence type="ECO:0000313" key="9">
    <source>
        <dbReference type="EMBL" id="WKW13665.1"/>
    </source>
</evidence>
<evidence type="ECO:0000256" key="4">
    <source>
        <dbReference type="ARBA" id="ARBA00022741"/>
    </source>
</evidence>
<dbReference type="PANTHER" id="PTHR43289:SF6">
    <property type="entry name" value="SERINE_THREONINE-PROTEIN KINASE NEKL-3"/>
    <property type="match status" value="1"/>
</dbReference>
<dbReference type="PROSITE" id="PS00107">
    <property type="entry name" value="PROTEIN_KINASE_ATP"/>
    <property type="match status" value="1"/>
</dbReference>
<dbReference type="AlphaFoldDB" id="A0AA49Q726"/>
<evidence type="ECO:0000313" key="10">
    <source>
        <dbReference type="EMBL" id="WKW16572.1"/>
    </source>
</evidence>
<dbReference type="EMBL" id="CP130612">
    <property type="protein sequence ID" value="WKW13665.1"/>
    <property type="molecule type" value="Genomic_DNA"/>
</dbReference>
<keyword evidence="6 7" id="KW-0067">ATP-binding</keyword>
<dbReference type="Pfam" id="PF00069">
    <property type="entry name" value="Pkinase"/>
    <property type="match status" value="1"/>
</dbReference>
<dbReference type="KEGG" id="pspc:Strain318_001515"/>
<dbReference type="CDD" id="cd14014">
    <property type="entry name" value="STKc_PknB_like"/>
    <property type="match status" value="1"/>
</dbReference>
<dbReference type="Proteomes" id="UP001229955">
    <property type="component" value="Chromosome"/>
</dbReference>
<accession>A0AA49Q726</accession>
<dbReference type="EC" id="2.7.11.1" evidence="1"/>
<proteinExistence type="predicted"/>
<dbReference type="Gene3D" id="1.10.510.10">
    <property type="entry name" value="Transferase(Phosphotransferase) domain 1"/>
    <property type="match status" value="1"/>
</dbReference>
<name>A0AA49Q726_9BACT</name>
<dbReference type="PROSITE" id="PS00108">
    <property type="entry name" value="PROTEIN_KINASE_ST"/>
    <property type="match status" value="1"/>
</dbReference>
<dbReference type="InterPro" id="IPR008271">
    <property type="entry name" value="Ser/Thr_kinase_AS"/>
</dbReference>
<evidence type="ECO:0000256" key="6">
    <source>
        <dbReference type="ARBA" id="ARBA00022840"/>
    </source>
</evidence>
<keyword evidence="5 9" id="KW-0418">Kinase</keyword>
<reference evidence="9" key="1">
    <citation type="submission" date="2023-07" db="EMBL/GenBank/DDBJ databases">
        <authorList>
            <person name="Haufschild T."/>
            <person name="Kallscheuer N."/>
            <person name="Hammer J."/>
            <person name="Kohn T."/>
            <person name="Kabuu M."/>
            <person name="Jogler M."/>
            <person name="Wohfarth N."/>
            <person name="Heuer A."/>
            <person name="Rohde M."/>
            <person name="van Teeseling M.C.F."/>
            <person name="Jogler C."/>
        </authorList>
    </citation>
    <scope>NUCLEOTIDE SEQUENCE</scope>
    <source>
        <strain evidence="9">Strain 138</strain>
        <strain evidence="10">Strain 318</strain>
    </source>
</reference>
<evidence type="ECO:0000256" key="5">
    <source>
        <dbReference type="ARBA" id="ARBA00022777"/>
    </source>
</evidence>
<sequence>MERLVEDLASRYRVEHEIGRGGWGVVYRARDLRLPRTVALKVLRVDSADPDARERFRREIDFEARLVHPHIIPVIESGEVDGALYFVMPYVEGSTLRELLTQSGPLPIADALRITRQICEGLAHAHERQIVHRDIKPANILLASGNAMIADFGIARALDSADIGAWTTGTGLRLGTPAYMSPEQSAGDPELDHRSDLYSLGCVLFEMLVGQPPFAAAAYATVLGQHAVTPAPAVRSLRAEVPPRLDSLVARLLAKQPAERFQSARELIAAIDAALAELQAPPAEEPTWRRSRIALAAVVALAVVGTIALTSSASRLAAHRDSLADTTRVVLFPFEGDASEREAATELLRRAFARWDGVALVDAFQVDDAIGDRPLSSRRAGSVARDLGAGRFIRGSVVRTDAGLELRAVLSSAGRRPITLAEYTERLPAGTWVSRDSLAARAVASLLFRGAPRGDTDLPALRTASVEAAQLYLAGRGSLDRWALDTAATLLDEAWRRDPKFTEAALWLSLVRFWRDEAPAKWLLPAQAVAQDSARATNAVARRHATALLALTEDNRPKACVEWEALTATAPLEFSGWYSAALCRDRDNIVLRDPSAPTGWRFRSSFHTAQLYYLRAFQQLPTMHHALRDRAYERVRGLLFLSMNRVRTARVAESGARMIAFPMIDGDSLVLAPIAFAQMSGADTSVAHLRRRSAREVVRQQRELFRDITSVWTSAAPQSA</sequence>
<dbReference type="SMART" id="SM00220">
    <property type="entry name" value="S_TKc"/>
    <property type="match status" value="1"/>
</dbReference>
<dbReference type="GO" id="GO:0004674">
    <property type="term" value="F:protein serine/threonine kinase activity"/>
    <property type="evidence" value="ECO:0007669"/>
    <property type="project" value="UniProtKB-KW"/>
</dbReference>
<organism evidence="9">
    <name type="scientific">Pseudogemmatithrix spongiicola</name>
    <dbReference type="NCBI Taxonomy" id="3062599"/>
    <lineage>
        <taxon>Bacteria</taxon>
        <taxon>Pseudomonadati</taxon>
        <taxon>Gemmatimonadota</taxon>
        <taxon>Gemmatimonadia</taxon>
        <taxon>Gemmatimonadales</taxon>
        <taxon>Gemmatimonadaceae</taxon>
        <taxon>Pseudogemmatithrix</taxon>
    </lineage>
</organism>
<keyword evidence="2" id="KW-0723">Serine/threonine-protein kinase</keyword>
<dbReference type="EMBL" id="CP130613">
    <property type="protein sequence ID" value="WKW16572.1"/>
    <property type="molecule type" value="Genomic_DNA"/>
</dbReference>
<evidence type="ECO:0000313" key="11">
    <source>
        <dbReference type="Proteomes" id="UP001229955"/>
    </source>
</evidence>
<dbReference type="PANTHER" id="PTHR43289">
    <property type="entry name" value="MITOGEN-ACTIVATED PROTEIN KINASE KINASE KINASE 20-RELATED"/>
    <property type="match status" value="1"/>
</dbReference>
<dbReference type="Gene3D" id="3.30.200.20">
    <property type="entry name" value="Phosphorylase Kinase, domain 1"/>
    <property type="match status" value="1"/>
</dbReference>
<dbReference type="InterPro" id="IPR011009">
    <property type="entry name" value="Kinase-like_dom_sf"/>
</dbReference>
<evidence type="ECO:0000256" key="2">
    <source>
        <dbReference type="ARBA" id="ARBA00022527"/>
    </source>
</evidence>
<feature type="binding site" evidence="7">
    <location>
        <position position="41"/>
    </location>
    <ligand>
        <name>ATP</name>
        <dbReference type="ChEBI" id="CHEBI:30616"/>
    </ligand>
</feature>
<dbReference type="InterPro" id="IPR000719">
    <property type="entry name" value="Prot_kinase_dom"/>
</dbReference>
<keyword evidence="3" id="KW-0808">Transferase</keyword>
<gene>
    <name evidence="9" type="ORF">Strain138_001515</name>
    <name evidence="10" type="ORF">Strain318_001515</name>
</gene>
<dbReference type="GO" id="GO:0005524">
    <property type="term" value="F:ATP binding"/>
    <property type="evidence" value="ECO:0007669"/>
    <property type="project" value="UniProtKB-UniRule"/>
</dbReference>
<accession>A0AA49Q8W2</accession>
<keyword evidence="4 7" id="KW-0547">Nucleotide-binding</keyword>
<dbReference type="PROSITE" id="PS50011">
    <property type="entry name" value="PROTEIN_KINASE_DOM"/>
    <property type="match status" value="1"/>
</dbReference>
<dbReference type="InterPro" id="IPR017441">
    <property type="entry name" value="Protein_kinase_ATP_BS"/>
</dbReference>
<evidence type="ECO:0000256" key="1">
    <source>
        <dbReference type="ARBA" id="ARBA00012513"/>
    </source>
</evidence>
<keyword evidence="11" id="KW-1185">Reference proteome</keyword>
<protein>
    <recommendedName>
        <fullName evidence="1">non-specific serine/threonine protein kinase</fullName>
        <ecNumber evidence="1">2.7.11.1</ecNumber>
    </recommendedName>
</protein>
<dbReference type="RefSeq" id="WP_367887896.1">
    <property type="nucleotide sequence ID" value="NZ_CP130612.1"/>
</dbReference>